<evidence type="ECO:0000256" key="1">
    <source>
        <dbReference type="ARBA" id="ARBA00001974"/>
    </source>
</evidence>
<gene>
    <name evidence="9" type="ORF">N0V91_000782</name>
</gene>
<dbReference type="InterPro" id="IPR050416">
    <property type="entry name" value="FAD-linked_Oxidoreductase"/>
</dbReference>
<feature type="region of interest" description="Disordered" evidence="6">
    <location>
        <begin position="18"/>
        <end position="37"/>
    </location>
</feature>
<dbReference type="GO" id="GO:0071949">
    <property type="term" value="F:FAD binding"/>
    <property type="evidence" value="ECO:0007669"/>
    <property type="project" value="InterPro"/>
</dbReference>
<evidence type="ECO:0000256" key="5">
    <source>
        <dbReference type="ARBA" id="ARBA00023002"/>
    </source>
</evidence>
<dbReference type="InterPro" id="IPR036318">
    <property type="entry name" value="FAD-bd_PCMH-like_sf"/>
</dbReference>
<dbReference type="OrthoDB" id="9983560at2759"/>
<keyword evidence="4" id="KW-0274">FAD</keyword>
<feature type="domain" description="FAD-binding PCMH-type" evidence="8">
    <location>
        <begin position="125"/>
        <end position="303"/>
    </location>
</feature>
<evidence type="ECO:0000313" key="10">
    <source>
        <dbReference type="Proteomes" id="UP001140510"/>
    </source>
</evidence>
<dbReference type="SUPFAM" id="SSF56176">
    <property type="entry name" value="FAD-binding/transporter-associated domain-like"/>
    <property type="match status" value="1"/>
</dbReference>
<accession>A0A9W9DCK8</accession>
<evidence type="ECO:0000259" key="8">
    <source>
        <dbReference type="PROSITE" id="PS51387"/>
    </source>
</evidence>
<reference evidence="9" key="1">
    <citation type="submission" date="2022-10" db="EMBL/GenBank/DDBJ databases">
        <title>Tapping the CABI collections for fungal endophytes: first genome assemblies for Collariella, Neodidymelliopsis, Ascochyta clinopodiicola, Didymella pomorum, Didymosphaeria variabile, Neocosmospora piperis and Neocucurbitaria cava.</title>
        <authorList>
            <person name="Hill R."/>
        </authorList>
    </citation>
    <scope>NUCLEOTIDE SEQUENCE</scope>
    <source>
        <strain evidence="9">IMI 355091</strain>
    </source>
</reference>
<keyword evidence="3" id="KW-0285">Flavoprotein</keyword>
<evidence type="ECO:0000256" key="3">
    <source>
        <dbReference type="ARBA" id="ARBA00022630"/>
    </source>
</evidence>
<dbReference type="AlphaFoldDB" id="A0A9W9DCK8"/>
<dbReference type="EMBL" id="JAPEVA010000003">
    <property type="protein sequence ID" value="KAJ4412311.1"/>
    <property type="molecule type" value="Genomic_DNA"/>
</dbReference>
<keyword evidence="10" id="KW-1185">Reference proteome</keyword>
<keyword evidence="5" id="KW-0560">Oxidoreductase</keyword>
<sequence length="576" mass="61492">MFAKLTAALLLAKLIAAQPGPPSPPGPPGPRGANDNCHVLPGDAAWPKDNVWSKLNSTVSGKLVKTVPIGSPCHDPTYDETACSALKAEWTNPLTHTPSGHSIMQAYFATQECDPFGDRAKPCKLGNYVSYSVKAADAGDVVAALEFAKAKNVRVLARNTGHDFLGRSTGAGALAVWTQGLKNITFGQWSDKYYTGPSATVGAGVIGYELVQAAAKQGMTVMSGECATVGLAGGFTQGGGHSILSSAFGLAADQVLSYEVVTAAGKVLTASPTQNSDLYWALSGGGGGTYGIVTSITVKAHESKTVGGAAMQLLASSTTPENYAALTAKFIELLPAMIDAGAMVVFLISTQYIVIKPLTMWDSTEAKAREVLKPWSDYLVSLGITPPIAYSELSYYDHYDRYLGPLPKGSFEVNRYQFGGRLIPRDVVENNTAELNKVFAELAKEGVLLAGSSADYSKRANTPDNSVLPAWRGAITQLQLITNWNSTAPWVDMEAAQKKMTEVLMPKIEAVTPGSGSYMNEADFQQPNWQDTFYGSNYAKLKSIKDKYDPEHVFYNLKSVGSDAWTVGKDGRMCRA</sequence>
<evidence type="ECO:0000256" key="4">
    <source>
        <dbReference type="ARBA" id="ARBA00022827"/>
    </source>
</evidence>
<comment type="cofactor">
    <cofactor evidence="1">
        <name>FAD</name>
        <dbReference type="ChEBI" id="CHEBI:57692"/>
    </cofactor>
</comment>
<dbReference type="PANTHER" id="PTHR42973:SF39">
    <property type="entry name" value="FAD-BINDING PCMH-TYPE DOMAIN-CONTAINING PROTEIN"/>
    <property type="match status" value="1"/>
</dbReference>
<dbReference type="PANTHER" id="PTHR42973">
    <property type="entry name" value="BINDING OXIDOREDUCTASE, PUTATIVE (AFU_ORTHOLOGUE AFUA_1G17690)-RELATED"/>
    <property type="match status" value="1"/>
</dbReference>
<dbReference type="InterPro" id="IPR012951">
    <property type="entry name" value="BBE"/>
</dbReference>
<dbReference type="InterPro" id="IPR016169">
    <property type="entry name" value="FAD-bd_PCMH_sub2"/>
</dbReference>
<feature type="chain" id="PRO_5040839965" description="FAD-binding PCMH-type domain-containing protein" evidence="7">
    <location>
        <begin position="18"/>
        <end position="576"/>
    </location>
</feature>
<dbReference type="InterPro" id="IPR016166">
    <property type="entry name" value="FAD-bd_PCMH"/>
</dbReference>
<keyword evidence="7" id="KW-0732">Signal</keyword>
<organism evidence="9 10">
    <name type="scientific">Didymella pomorum</name>
    <dbReference type="NCBI Taxonomy" id="749634"/>
    <lineage>
        <taxon>Eukaryota</taxon>
        <taxon>Fungi</taxon>
        <taxon>Dikarya</taxon>
        <taxon>Ascomycota</taxon>
        <taxon>Pezizomycotina</taxon>
        <taxon>Dothideomycetes</taxon>
        <taxon>Pleosporomycetidae</taxon>
        <taxon>Pleosporales</taxon>
        <taxon>Pleosporineae</taxon>
        <taxon>Didymellaceae</taxon>
        <taxon>Didymella</taxon>
    </lineage>
</organism>
<dbReference type="Pfam" id="PF08031">
    <property type="entry name" value="BBE"/>
    <property type="match status" value="1"/>
</dbReference>
<dbReference type="Gene3D" id="3.30.465.10">
    <property type="match status" value="2"/>
</dbReference>
<dbReference type="InterPro" id="IPR006094">
    <property type="entry name" value="Oxid_FAD_bind_N"/>
</dbReference>
<evidence type="ECO:0000313" key="9">
    <source>
        <dbReference type="EMBL" id="KAJ4412311.1"/>
    </source>
</evidence>
<dbReference type="Proteomes" id="UP001140510">
    <property type="component" value="Unassembled WGS sequence"/>
</dbReference>
<protein>
    <recommendedName>
        <fullName evidence="8">FAD-binding PCMH-type domain-containing protein</fullName>
    </recommendedName>
</protein>
<dbReference type="PROSITE" id="PS51387">
    <property type="entry name" value="FAD_PCMH"/>
    <property type="match status" value="1"/>
</dbReference>
<evidence type="ECO:0000256" key="2">
    <source>
        <dbReference type="ARBA" id="ARBA00005466"/>
    </source>
</evidence>
<dbReference type="Pfam" id="PF01565">
    <property type="entry name" value="FAD_binding_4"/>
    <property type="match status" value="1"/>
</dbReference>
<comment type="caution">
    <text evidence="9">The sequence shown here is derived from an EMBL/GenBank/DDBJ whole genome shotgun (WGS) entry which is preliminary data.</text>
</comment>
<evidence type="ECO:0000256" key="7">
    <source>
        <dbReference type="SAM" id="SignalP"/>
    </source>
</evidence>
<name>A0A9W9DCK8_9PLEO</name>
<proteinExistence type="inferred from homology"/>
<comment type="similarity">
    <text evidence="2">Belongs to the oxygen-dependent FAD-linked oxidoreductase family.</text>
</comment>
<feature type="compositionally biased region" description="Pro residues" evidence="6">
    <location>
        <begin position="19"/>
        <end position="30"/>
    </location>
</feature>
<feature type="signal peptide" evidence="7">
    <location>
        <begin position="1"/>
        <end position="17"/>
    </location>
</feature>
<dbReference type="GO" id="GO:0016491">
    <property type="term" value="F:oxidoreductase activity"/>
    <property type="evidence" value="ECO:0007669"/>
    <property type="project" value="UniProtKB-KW"/>
</dbReference>
<evidence type="ECO:0000256" key="6">
    <source>
        <dbReference type="SAM" id="MobiDB-lite"/>
    </source>
</evidence>